<evidence type="ECO:0000313" key="3">
    <source>
        <dbReference type="EMBL" id="CAE8589323.1"/>
    </source>
</evidence>
<name>A0A813DL00_POLGL</name>
<evidence type="ECO:0000256" key="2">
    <source>
        <dbReference type="SAM" id="MobiDB-lite"/>
    </source>
</evidence>
<evidence type="ECO:0000256" key="1">
    <source>
        <dbReference type="SAM" id="Coils"/>
    </source>
</evidence>
<accession>A0A813DL00</accession>
<proteinExistence type="predicted"/>
<feature type="coiled-coil region" evidence="1">
    <location>
        <begin position="70"/>
        <end position="116"/>
    </location>
</feature>
<dbReference type="OrthoDB" id="426554at2759"/>
<gene>
    <name evidence="3" type="ORF">PGLA1383_LOCUS8090</name>
</gene>
<protein>
    <submittedName>
        <fullName evidence="3">Uncharacterized protein</fullName>
    </submittedName>
</protein>
<feature type="compositionally biased region" description="Low complexity" evidence="2">
    <location>
        <begin position="197"/>
        <end position="207"/>
    </location>
</feature>
<keyword evidence="1" id="KW-0175">Coiled coil</keyword>
<evidence type="ECO:0000313" key="4">
    <source>
        <dbReference type="Proteomes" id="UP000654075"/>
    </source>
</evidence>
<organism evidence="3 4">
    <name type="scientific">Polarella glacialis</name>
    <name type="common">Dinoflagellate</name>
    <dbReference type="NCBI Taxonomy" id="89957"/>
    <lineage>
        <taxon>Eukaryota</taxon>
        <taxon>Sar</taxon>
        <taxon>Alveolata</taxon>
        <taxon>Dinophyceae</taxon>
        <taxon>Suessiales</taxon>
        <taxon>Suessiaceae</taxon>
        <taxon>Polarella</taxon>
    </lineage>
</organism>
<comment type="caution">
    <text evidence="3">The sequence shown here is derived from an EMBL/GenBank/DDBJ whole genome shotgun (WGS) entry which is preliminary data.</text>
</comment>
<dbReference type="AlphaFoldDB" id="A0A813DL00"/>
<reference evidence="3" key="1">
    <citation type="submission" date="2021-02" db="EMBL/GenBank/DDBJ databases">
        <authorList>
            <person name="Dougan E. K."/>
            <person name="Rhodes N."/>
            <person name="Thang M."/>
            <person name="Chan C."/>
        </authorList>
    </citation>
    <scope>NUCLEOTIDE SEQUENCE</scope>
</reference>
<feature type="region of interest" description="Disordered" evidence="2">
    <location>
        <begin position="1"/>
        <end position="20"/>
    </location>
</feature>
<dbReference type="EMBL" id="CAJNNV010003618">
    <property type="protein sequence ID" value="CAE8589323.1"/>
    <property type="molecule type" value="Genomic_DNA"/>
</dbReference>
<sequence length="233" mass="25329">MCGRSREADFYSPMASTYRDPSDTFGLGAHSLFSEMPLHANGLSNGSASAHGGDSRTSFLSPFGDSELSLQEIADKAHQFQQRIDENAEREKANLRAAAEQKHEEVERHAADLARHAAQSIEAYKESQLQMLDRQKAQRQAALRQQAEQAKRLIDQQAAQAIAAIEVRNGQLELQHQTELDPRAAGQGRLPGFTHAYPGYPHYPGGPRASGGCGVGGPPRPSQGRSFADMLPA</sequence>
<keyword evidence="4" id="KW-1185">Reference proteome</keyword>
<feature type="region of interest" description="Disordered" evidence="2">
    <location>
        <begin position="187"/>
        <end position="233"/>
    </location>
</feature>
<dbReference type="Proteomes" id="UP000654075">
    <property type="component" value="Unassembled WGS sequence"/>
</dbReference>
<feature type="region of interest" description="Disordered" evidence="2">
    <location>
        <begin position="38"/>
        <end position="63"/>
    </location>
</feature>
<feature type="compositionally biased region" description="Gly residues" evidence="2">
    <location>
        <begin position="208"/>
        <end position="217"/>
    </location>
</feature>